<comment type="similarity">
    <text evidence="1">Belongs to the DnaB/DnaD family.</text>
</comment>
<dbReference type="PANTHER" id="PTHR37293">
    <property type="entry name" value="PHAGE REPLICATION PROTEIN-RELATED"/>
    <property type="match status" value="1"/>
</dbReference>
<dbReference type="SUPFAM" id="SSF158499">
    <property type="entry name" value="DnaD domain-like"/>
    <property type="match status" value="1"/>
</dbReference>
<comment type="caution">
    <text evidence="4">The sequence shown here is derived from an EMBL/GenBank/DDBJ whole genome shotgun (WGS) entry which is preliminary data.</text>
</comment>
<feature type="compositionally biased region" description="Basic and acidic residues" evidence="2">
    <location>
        <begin position="195"/>
        <end position="204"/>
    </location>
</feature>
<organism evidence="4 5">
    <name type="scientific">Lacticaseibacillus paracasei subsp. paracasei Lpp126</name>
    <dbReference type="NCBI Taxonomy" id="1256206"/>
    <lineage>
        <taxon>Bacteria</taxon>
        <taxon>Bacillati</taxon>
        <taxon>Bacillota</taxon>
        <taxon>Bacilli</taxon>
        <taxon>Lactobacillales</taxon>
        <taxon>Lactobacillaceae</taxon>
        <taxon>Lacticaseibacillus</taxon>
    </lineage>
</organism>
<evidence type="ECO:0000313" key="4">
    <source>
        <dbReference type="EMBL" id="EPC70844.1"/>
    </source>
</evidence>
<feature type="region of interest" description="Disordered" evidence="2">
    <location>
        <begin position="401"/>
        <end position="442"/>
    </location>
</feature>
<feature type="region of interest" description="Disordered" evidence="2">
    <location>
        <begin position="112"/>
        <end position="132"/>
    </location>
</feature>
<protein>
    <recommendedName>
        <fullName evidence="3">DnaB/C C-terminal domain-containing protein</fullName>
    </recommendedName>
</protein>
<evidence type="ECO:0000259" key="3">
    <source>
        <dbReference type="Pfam" id="PF07261"/>
    </source>
</evidence>
<dbReference type="InterPro" id="IPR006343">
    <property type="entry name" value="DnaB/C_C"/>
</dbReference>
<dbReference type="PANTHER" id="PTHR37293:SF5">
    <property type="entry name" value="DNA REPLICATION PROTEIN"/>
    <property type="match status" value="1"/>
</dbReference>
<dbReference type="Gene3D" id="1.10.10.10">
    <property type="entry name" value="Winged helix-like DNA-binding domain superfamily/Winged helix DNA-binding domain"/>
    <property type="match status" value="1"/>
</dbReference>
<dbReference type="AlphaFoldDB" id="S2R0C8"/>
<dbReference type="InterPro" id="IPR036388">
    <property type="entry name" value="WH-like_DNA-bd_sf"/>
</dbReference>
<gene>
    <name evidence="4" type="ORF">Lpp126_16299</name>
</gene>
<accession>S2R0C8</accession>
<dbReference type="Gene3D" id="1.10.10.630">
    <property type="entry name" value="DnaD domain-like"/>
    <property type="match status" value="1"/>
</dbReference>
<dbReference type="InterPro" id="IPR034829">
    <property type="entry name" value="DnaD-like_sf"/>
</dbReference>
<feature type="region of interest" description="Disordered" evidence="2">
    <location>
        <begin position="155"/>
        <end position="204"/>
    </location>
</feature>
<sequence>MAEGGWIKVYRSIRKHWLWQDGNERYLKWWLDLLMMVNHEPKKVLVNGTLVTIGVGERLTSIRKLSKHWGASTHTVAKFLDLLKADEMISLKKTRTDGTTVKVLNYAVYQRKPDEETSDTATPPATGNGAKIQDLRQADGMSLLKKANTGSATGKALSHAVYRQKQDEKNSSTASRSATLPATRTATPSATRAAYKQEPKELKESKNITTTANIFEFWENNGFGMLSPKNREDLVYWVEDFKKIGASEADALGVVKEAIKLAIDNNVRRYSYVNRILQNWETQKLTTLSAIAAAEAERHKPKQDYSQQQNSNGHPQKIDLTTEQETSFKAFWDAYPRKEAQESAKAAYAVALNVAKADAHTLETQAAAYAAIVEQEQTERQYIALPANWLNKKRWTDKYSQAQAPINTDKWADFDPNDPFDEKHDPPQPDKWGNIDPEHPFS</sequence>
<evidence type="ECO:0000256" key="2">
    <source>
        <dbReference type="SAM" id="MobiDB-lite"/>
    </source>
</evidence>
<feature type="region of interest" description="Disordered" evidence="2">
    <location>
        <begin position="296"/>
        <end position="317"/>
    </location>
</feature>
<dbReference type="InterPro" id="IPR053162">
    <property type="entry name" value="DnaD"/>
</dbReference>
<dbReference type="Pfam" id="PF07261">
    <property type="entry name" value="DnaB_2"/>
    <property type="match status" value="1"/>
</dbReference>
<feature type="domain" description="DnaB/C C-terminal" evidence="3">
    <location>
        <begin position="215"/>
        <end position="291"/>
    </location>
</feature>
<feature type="compositionally biased region" description="Polar residues" evidence="2">
    <location>
        <begin position="304"/>
        <end position="317"/>
    </location>
</feature>
<reference evidence="4 5" key="1">
    <citation type="journal article" date="2013" name="PLoS ONE">
        <title>Lactobacillus paracasei comparative genomics: towards species pan-genome definition and exploitation of diversity.</title>
        <authorList>
            <person name="Smokvina T."/>
            <person name="Wels M."/>
            <person name="Polka J."/>
            <person name="Chervaux C."/>
            <person name="Brisse S."/>
            <person name="Boekhorst J."/>
            <person name="van Hylckama Vlieg J.E."/>
            <person name="Siezen R.J."/>
        </authorList>
    </citation>
    <scope>NUCLEOTIDE SEQUENCE [LARGE SCALE GENOMIC DNA]</scope>
    <source>
        <strain evidence="4 5">Lpp126</strain>
    </source>
</reference>
<dbReference type="PATRIC" id="fig|1256206.3.peg.2495"/>
<dbReference type="NCBIfam" id="TIGR01446">
    <property type="entry name" value="DnaD_dom"/>
    <property type="match status" value="1"/>
</dbReference>
<dbReference type="EMBL" id="ANKC01001155">
    <property type="protein sequence ID" value="EPC70844.1"/>
    <property type="molecule type" value="Genomic_DNA"/>
</dbReference>
<feature type="compositionally biased region" description="Low complexity" evidence="2">
    <location>
        <begin position="171"/>
        <end position="194"/>
    </location>
</feature>
<evidence type="ECO:0000256" key="1">
    <source>
        <dbReference type="ARBA" id="ARBA00093462"/>
    </source>
</evidence>
<name>S2R0C8_LACPA</name>
<evidence type="ECO:0000313" key="5">
    <source>
        <dbReference type="Proteomes" id="UP000014243"/>
    </source>
</evidence>
<dbReference type="Proteomes" id="UP000014243">
    <property type="component" value="Unassembled WGS sequence"/>
</dbReference>
<proteinExistence type="inferred from homology"/>